<organism evidence="2 3">
    <name type="scientific">Mizuhopecten yessoensis</name>
    <name type="common">Japanese scallop</name>
    <name type="synonym">Patinopecten yessoensis</name>
    <dbReference type="NCBI Taxonomy" id="6573"/>
    <lineage>
        <taxon>Eukaryota</taxon>
        <taxon>Metazoa</taxon>
        <taxon>Spiralia</taxon>
        <taxon>Lophotrochozoa</taxon>
        <taxon>Mollusca</taxon>
        <taxon>Bivalvia</taxon>
        <taxon>Autobranchia</taxon>
        <taxon>Pteriomorphia</taxon>
        <taxon>Pectinida</taxon>
        <taxon>Pectinoidea</taxon>
        <taxon>Pectinidae</taxon>
        <taxon>Mizuhopecten</taxon>
    </lineage>
</organism>
<dbReference type="OrthoDB" id="6051422at2759"/>
<dbReference type="AlphaFoldDB" id="A0A210Q2P1"/>
<protein>
    <submittedName>
        <fullName evidence="2">Uncharacterized protein</fullName>
    </submittedName>
</protein>
<gene>
    <name evidence="2" type="ORF">KP79_PYT04986</name>
</gene>
<keyword evidence="1" id="KW-0812">Transmembrane</keyword>
<keyword evidence="1" id="KW-1133">Transmembrane helix</keyword>
<comment type="caution">
    <text evidence="2">The sequence shown here is derived from an EMBL/GenBank/DDBJ whole genome shotgun (WGS) entry which is preliminary data.</text>
</comment>
<sequence>MKDNAFILTMAIMLFVCVSEAWLTRYSNRAAGKDWKEVQLEELCSKTGEDCLQSNNCCSESDVCLLDRKTSILSGRRVGYCRDINMFKLTDLPMKYKGVECDTSAECDDMCCRIIPRHIYGTSQECGTKEGFMCV</sequence>
<feature type="transmembrane region" description="Helical" evidence="1">
    <location>
        <begin position="6"/>
        <end position="23"/>
    </location>
</feature>
<evidence type="ECO:0000256" key="1">
    <source>
        <dbReference type="SAM" id="Phobius"/>
    </source>
</evidence>
<proteinExistence type="predicted"/>
<reference evidence="2 3" key="1">
    <citation type="journal article" date="2017" name="Nat. Ecol. Evol.">
        <title>Scallop genome provides insights into evolution of bilaterian karyotype and development.</title>
        <authorList>
            <person name="Wang S."/>
            <person name="Zhang J."/>
            <person name="Jiao W."/>
            <person name="Li J."/>
            <person name="Xun X."/>
            <person name="Sun Y."/>
            <person name="Guo X."/>
            <person name="Huan P."/>
            <person name="Dong B."/>
            <person name="Zhang L."/>
            <person name="Hu X."/>
            <person name="Sun X."/>
            <person name="Wang J."/>
            <person name="Zhao C."/>
            <person name="Wang Y."/>
            <person name="Wang D."/>
            <person name="Huang X."/>
            <person name="Wang R."/>
            <person name="Lv J."/>
            <person name="Li Y."/>
            <person name="Zhang Z."/>
            <person name="Liu B."/>
            <person name="Lu W."/>
            <person name="Hui Y."/>
            <person name="Liang J."/>
            <person name="Zhou Z."/>
            <person name="Hou R."/>
            <person name="Li X."/>
            <person name="Liu Y."/>
            <person name="Li H."/>
            <person name="Ning X."/>
            <person name="Lin Y."/>
            <person name="Zhao L."/>
            <person name="Xing Q."/>
            <person name="Dou J."/>
            <person name="Li Y."/>
            <person name="Mao J."/>
            <person name="Guo H."/>
            <person name="Dou H."/>
            <person name="Li T."/>
            <person name="Mu C."/>
            <person name="Jiang W."/>
            <person name="Fu Q."/>
            <person name="Fu X."/>
            <person name="Miao Y."/>
            <person name="Liu J."/>
            <person name="Yu Q."/>
            <person name="Li R."/>
            <person name="Liao H."/>
            <person name="Li X."/>
            <person name="Kong Y."/>
            <person name="Jiang Z."/>
            <person name="Chourrout D."/>
            <person name="Li R."/>
            <person name="Bao Z."/>
        </authorList>
    </citation>
    <scope>NUCLEOTIDE SEQUENCE [LARGE SCALE GENOMIC DNA]</scope>
    <source>
        <strain evidence="2 3">PY_sf001</strain>
    </source>
</reference>
<dbReference type="Proteomes" id="UP000242188">
    <property type="component" value="Unassembled WGS sequence"/>
</dbReference>
<accession>A0A210Q2P1</accession>
<evidence type="ECO:0000313" key="2">
    <source>
        <dbReference type="EMBL" id="OWF43018.1"/>
    </source>
</evidence>
<keyword evidence="3" id="KW-1185">Reference proteome</keyword>
<name>A0A210Q2P1_MIZYE</name>
<keyword evidence="1" id="KW-0472">Membrane</keyword>
<dbReference type="EMBL" id="NEDP02005180">
    <property type="protein sequence ID" value="OWF43018.1"/>
    <property type="molecule type" value="Genomic_DNA"/>
</dbReference>
<evidence type="ECO:0000313" key="3">
    <source>
        <dbReference type="Proteomes" id="UP000242188"/>
    </source>
</evidence>